<dbReference type="EMBL" id="KZ613464">
    <property type="protein sequence ID" value="PMD28175.1"/>
    <property type="molecule type" value="Genomic_DNA"/>
</dbReference>
<accession>A0A2J6QPI7</accession>
<evidence type="ECO:0000313" key="2">
    <source>
        <dbReference type="EMBL" id="PMD28175.1"/>
    </source>
</evidence>
<gene>
    <name evidence="2" type="ORF">NA56DRAFT_683634</name>
</gene>
<evidence type="ECO:0000256" key="1">
    <source>
        <dbReference type="SAM" id="MobiDB-lite"/>
    </source>
</evidence>
<reference evidence="2 3" key="1">
    <citation type="submission" date="2016-05" db="EMBL/GenBank/DDBJ databases">
        <title>A degradative enzymes factory behind the ericoid mycorrhizal symbiosis.</title>
        <authorList>
            <consortium name="DOE Joint Genome Institute"/>
            <person name="Martino E."/>
            <person name="Morin E."/>
            <person name="Grelet G."/>
            <person name="Kuo A."/>
            <person name="Kohler A."/>
            <person name="Daghino S."/>
            <person name="Barry K."/>
            <person name="Choi C."/>
            <person name="Cichocki N."/>
            <person name="Clum A."/>
            <person name="Copeland A."/>
            <person name="Hainaut M."/>
            <person name="Haridas S."/>
            <person name="Labutti K."/>
            <person name="Lindquist E."/>
            <person name="Lipzen A."/>
            <person name="Khouja H.-R."/>
            <person name="Murat C."/>
            <person name="Ohm R."/>
            <person name="Olson A."/>
            <person name="Spatafora J."/>
            <person name="Veneault-Fourrey C."/>
            <person name="Henrissat B."/>
            <person name="Grigoriev I."/>
            <person name="Martin F."/>
            <person name="Perotto S."/>
        </authorList>
    </citation>
    <scope>NUCLEOTIDE SEQUENCE [LARGE SCALE GENOMIC DNA]</scope>
    <source>
        <strain evidence="2 3">UAMH 7357</strain>
    </source>
</reference>
<protein>
    <submittedName>
        <fullName evidence="2">Uncharacterized protein</fullName>
    </submittedName>
</protein>
<sequence>MSGLLMNLSDSITTAISLCAEIKKTRHVGNTHTQLDLLEASLAFGPESLNLPSSISLSGSKELQGYVSQMANINSRLEHLAHPKKHAHAHHHHHEMQDPHFGEIRGVWEKVRDGVEKLLVGKGLVEEVTKEIDVKLEIKEEVKDEAKQEEKNEEVKIDVKEEQKEDVKVEVEPEAKEERKEGPAIIETKHEADIKVEEVEQVNT</sequence>
<dbReference type="AlphaFoldDB" id="A0A2J6QPI7"/>
<feature type="region of interest" description="Disordered" evidence="1">
    <location>
        <begin position="143"/>
        <end position="204"/>
    </location>
</feature>
<proteinExistence type="predicted"/>
<dbReference type="OrthoDB" id="3561733at2759"/>
<organism evidence="2 3">
    <name type="scientific">Hyaloscypha hepaticicola</name>
    <dbReference type="NCBI Taxonomy" id="2082293"/>
    <lineage>
        <taxon>Eukaryota</taxon>
        <taxon>Fungi</taxon>
        <taxon>Dikarya</taxon>
        <taxon>Ascomycota</taxon>
        <taxon>Pezizomycotina</taxon>
        <taxon>Leotiomycetes</taxon>
        <taxon>Helotiales</taxon>
        <taxon>Hyaloscyphaceae</taxon>
        <taxon>Hyaloscypha</taxon>
    </lineage>
</organism>
<feature type="compositionally biased region" description="Basic and acidic residues" evidence="1">
    <location>
        <begin position="143"/>
        <end position="198"/>
    </location>
</feature>
<name>A0A2J6QPI7_9HELO</name>
<dbReference type="Proteomes" id="UP000235672">
    <property type="component" value="Unassembled WGS sequence"/>
</dbReference>
<keyword evidence="3" id="KW-1185">Reference proteome</keyword>
<evidence type="ECO:0000313" key="3">
    <source>
        <dbReference type="Proteomes" id="UP000235672"/>
    </source>
</evidence>